<gene>
    <name evidence="2" type="ORF">DCO56_11820</name>
</gene>
<dbReference type="RefSeq" id="WP_108633981.1">
    <property type="nucleotide sequence ID" value="NZ_QCXX01000003.1"/>
</dbReference>
<dbReference type="Pfam" id="PF21837">
    <property type="entry name" value="DUF6896"/>
    <property type="match status" value="1"/>
</dbReference>
<comment type="caution">
    <text evidence="2">The sequence shown here is derived from an EMBL/GenBank/DDBJ whole genome shotgun (WGS) entry which is preliminary data.</text>
</comment>
<protein>
    <recommendedName>
        <fullName evidence="1">DUF6896 domain-containing protein</fullName>
    </recommendedName>
</protein>
<accession>A0A363NTK0</accession>
<reference evidence="2 3" key="1">
    <citation type="submission" date="2018-04" db="EMBL/GenBank/DDBJ databases">
        <title>Sphingobacterium sp. M46 Genome.</title>
        <authorList>
            <person name="Cheng J."/>
            <person name="Li Y."/>
        </authorList>
    </citation>
    <scope>NUCLEOTIDE SEQUENCE [LARGE SCALE GENOMIC DNA]</scope>
    <source>
        <strain evidence="2 3">M46</strain>
    </source>
</reference>
<keyword evidence="3" id="KW-1185">Reference proteome</keyword>
<organism evidence="2 3">
    <name type="scientific">Sphingobacterium athyrii</name>
    <dbReference type="NCBI Taxonomy" id="2152717"/>
    <lineage>
        <taxon>Bacteria</taxon>
        <taxon>Pseudomonadati</taxon>
        <taxon>Bacteroidota</taxon>
        <taxon>Sphingobacteriia</taxon>
        <taxon>Sphingobacteriales</taxon>
        <taxon>Sphingobacteriaceae</taxon>
        <taxon>Sphingobacterium</taxon>
    </lineage>
</organism>
<proteinExistence type="predicted"/>
<evidence type="ECO:0000313" key="2">
    <source>
        <dbReference type="EMBL" id="PUV24053.1"/>
    </source>
</evidence>
<dbReference type="Proteomes" id="UP000250831">
    <property type="component" value="Unassembled WGS sequence"/>
</dbReference>
<sequence length="131" mass="15393">MINLIIKEILNDYVAFINDLKHRFSPNMEEFEKKRSQNRSGNIGEFKYQFHGAGRRLEKDGIVCEFDFMPTNEYPIKFSTWEIRKFILTTKAYSIDKLEKPELHEALHPLVDDGTLVRLVLGGVVREVYQI</sequence>
<name>A0A363NTK0_9SPHI</name>
<dbReference type="InterPro" id="IPR054191">
    <property type="entry name" value="DUF6896"/>
</dbReference>
<feature type="domain" description="DUF6896" evidence="1">
    <location>
        <begin position="7"/>
        <end position="123"/>
    </location>
</feature>
<evidence type="ECO:0000259" key="1">
    <source>
        <dbReference type="Pfam" id="PF21837"/>
    </source>
</evidence>
<dbReference type="EMBL" id="QCXX01000003">
    <property type="protein sequence ID" value="PUV24053.1"/>
    <property type="molecule type" value="Genomic_DNA"/>
</dbReference>
<dbReference type="AlphaFoldDB" id="A0A363NTK0"/>
<evidence type="ECO:0000313" key="3">
    <source>
        <dbReference type="Proteomes" id="UP000250831"/>
    </source>
</evidence>
<dbReference type="OrthoDB" id="709560at2"/>